<accession>A0A2U8UPG1</accession>
<dbReference type="GeneID" id="54992380"/>
<gene>
    <name evidence="1" type="primary">5</name>
    <name evidence="1" type="ORF">SEA_PASCHALIS_5</name>
</gene>
<protein>
    <submittedName>
        <fullName evidence="1">Uncharacterized protein</fullName>
    </submittedName>
</protein>
<name>A0A2U8UPG1_9CAUD</name>
<dbReference type="RefSeq" id="YP_009801852.1">
    <property type="nucleotide sequence ID" value="NC_047976.1"/>
</dbReference>
<evidence type="ECO:0000313" key="2">
    <source>
        <dbReference type="Proteomes" id="UP000246726"/>
    </source>
</evidence>
<organism evidence="1 2">
    <name type="scientific">Microbacterium phage Paschalis</name>
    <dbReference type="NCBI Taxonomy" id="2992928"/>
    <lineage>
        <taxon>Viruses</taxon>
        <taxon>Duplodnaviria</taxon>
        <taxon>Heunggongvirae</taxon>
        <taxon>Uroviricota</taxon>
        <taxon>Caudoviricetes</taxon>
        <taxon>Hodgkinviridae</taxon>
        <taxon>Quhwahvirus</taxon>
        <taxon>Quhwahvirus paschalis</taxon>
    </lineage>
</organism>
<reference evidence="1 2" key="1">
    <citation type="submission" date="2018-04" db="EMBL/GenBank/DDBJ databases">
        <authorList>
            <person name="Paschalis M.I."/>
            <person name="Cheong D.K."/>
            <person name="Petit-Frere T."/>
            <person name="Stoner K.N."/>
            <person name="Veracka M."/>
            <person name="Ewers R.M."/>
            <person name="Maciver D.B."/>
            <person name="Santiago X."/>
            <person name="Nichols C.D."/>
            <person name="Scaff D.S."/>
            <person name="Osorio S.M."/>
            <person name="Mercado F.J."/>
            <person name="Tamondong K.G."/>
            <person name="Lee J."/>
            <person name="Nicholson R.L."/>
            <person name="Antonucci M.K."/>
            <person name="Anger G.K."/>
            <person name="Washington J.M."/>
            <person name="Garlena R.A."/>
            <person name="Russell D.A."/>
            <person name="Pope W.H."/>
            <person name="Jacobs-Sera D."/>
            <person name="Hendrix R.W."/>
            <person name="Hatfull G.F."/>
        </authorList>
    </citation>
    <scope>NUCLEOTIDE SEQUENCE [LARGE SCALE GENOMIC DNA]</scope>
</reference>
<sequence>MSDVTLPQRVQALAADAHLTQDAYSRLDILDAYLAIPSDRPHPQIKRIRDDHASQVATYLIALRNTADLFLRAVDGLDRPDEPEQTEQTDEDVADAVALESGGQVTLGDIAAALRRMREHGASVESIRYALNKVAEEG</sequence>
<evidence type="ECO:0000313" key="1">
    <source>
        <dbReference type="EMBL" id="AWN05498.1"/>
    </source>
</evidence>
<dbReference type="Proteomes" id="UP000246726">
    <property type="component" value="Segment"/>
</dbReference>
<dbReference type="EMBL" id="MH155873">
    <property type="protein sequence ID" value="AWN05498.1"/>
    <property type="molecule type" value="Genomic_DNA"/>
</dbReference>
<keyword evidence="2" id="KW-1185">Reference proteome</keyword>
<proteinExistence type="predicted"/>